<dbReference type="Gene3D" id="2.60.40.1120">
    <property type="entry name" value="Carboxypeptidase-like, regulatory domain"/>
    <property type="match status" value="1"/>
</dbReference>
<dbReference type="Pfam" id="PF13620">
    <property type="entry name" value="CarboxypepD_reg"/>
    <property type="match status" value="1"/>
</dbReference>
<dbReference type="SUPFAM" id="SSF49464">
    <property type="entry name" value="Carboxypeptidase regulatory domain-like"/>
    <property type="match status" value="1"/>
</dbReference>
<dbReference type="GO" id="GO:0004180">
    <property type="term" value="F:carboxypeptidase activity"/>
    <property type="evidence" value="ECO:0007669"/>
    <property type="project" value="UniProtKB-KW"/>
</dbReference>
<evidence type="ECO:0000313" key="2">
    <source>
        <dbReference type="EMBL" id="TKK66957.1"/>
    </source>
</evidence>
<dbReference type="RefSeq" id="WP_137262774.1">
    <property type="nucleotide sequence ID" value="NZ_SZQL01000013.1"/>
</dbReference>
<gene>
    <name evidence="2" type="ORF">FC093_15770</name>
</gene>
<name>A0A4U3L0J4_9BACT</name>
<feature type="chain" id="PRO_5021007067" evidence="1">
    <location>
        <begin position="23"/>
        <end position="246"/>
    </location>
</feature>
<keyword evidence="2" id="KW-0378">Hydrolase</keyword>
<organism evidence="2 3">
    <name type="scientific">Ilyomonas limi</name>
    <dbReference type="NCBI Taxonomy" id="2575867"/>
    <lineage>
        <taxon>Bacteria</taxon>
        <taxon>Pseudomonadati</taxon>
        <taxon>Bacteroidota</taxon>
        <taxon>Chitinophagia</taxon>
        <taxon>Chitinophagales</taxon>
        <taxon>Chitinophagaceae</taxon>
        <taxon>Ilyomonas</taxon>
    </lineage>
</organism>
<dbReference type="AlphaFoldDB" id="A0A4U3L0J4"/>
<keyword evidence="3" id="KW-1185">Reference proteome</keyword>
<dbReference type="Proteomes" id="UP000305848">
    <property type="component" value="Unassembled WGS sequence"/>
</dbReference>
<comment type="caution">
    <text evidence="2">The sequence shown here is derived from an EMBL/GenBank/DDBJ whole genome shotgun (WGS) entry which is preliminary data.</text>
</comment>
<proteinExistence type="predicted"/>
<dbReference type="OrthoDB" id="939978at2"/>
<keyword evidence="1" id="KW-0732">Signal</keyword>
<reference evidence="2 3" key="1">
    <citation type="submission" date="2019-05" db="EMBL/GenBank/DDBJ databases">
        <title>Panacibacter sp. strain 17mud1-8 Genome sequencing and assembly.</title>
        <authorList>
            <person name="Chhetri G."/>
        </authorList>
    </citation>
    <scope>NUCLEOTIDE SEQUENCE [LARGE SCALE GENOMIC DNA]</scope>
    <source>
        <strain evidence="2 3">17mud1-8</strain>
    </source>
</reference>
<sequence length="246" mass="26802">MKTSMYLMMLLLLFSYSLPACKKDTHPPSSAGYVTGKVTDASGQPLPGVKVTIEHTVWANSYVFATTDNNGNYKVAIPAEPAGDWTAKAQIKKSAYGQDYTFDLAPGSTDAFTVNDAVTRNFTWKLSGEKPAAGTYYGAHVDLYQFGTDAPVDKIKLIFTPTESTLIDGSPATTIEKTVEDVAGTFMAKDIPIGKYTIKAVYPGKTLLLDNRHDDHDAPAVEQPVIFGKSGYLGETEYNVEFWLSE</sequence>
<keyword evidence="2" id="KW-0645">Protease</keyword>
<accession>A0A4U3L0J4</accession>
<feature type="signal peptide" evidence="1">
    <location>
        <begin position="1"/>
        <end position="22"/>
    </location>
</feature>
<evidence type="ECO:0000313" key="3">
    <source>
        <dbReference type="Proteomes" id="UP000305848"/>
    </source>
</evidence>
<keyword evidence="2" id="KW-0121">Carboxypeptidase</keyword>
<evidence type="ECO:0000256" key="1">
    <source>
        <dbReference type="SAM" id="SignalP"/>
    </source>
</evidence>
<protein>
    <submittedName>
        <fullName evidence="2">Carboxypeptidase regulatory-like domain-containing protein</fullName>
    </submittedName>
</protein>
<dbReference type="InterPro" id="IPR008969">
    <property type="entry name" value="CarboxyPept-like_regulatory"/>
</dbReference>
<dbReference type="EMBL" id="SZQL01000013">
    <property type="protein sequence ID" value="TKK66957.1"/>
    <property type="molecule type" value="Genomic_DNA"/>
</dbReference>